<gene>
    <name evidence="1" type="ORF">KUCAC02_027594</name>
</gene>
<comment type="caution">
    <text evidence="1">The sequence shown here is derived from an EMBL/GenBank/DDBJ whole genome shotgun (WGS) entry which is preliminary data.</text>
</comment>
<accession>A0ACB9W5E1</accession>
<evidence type="ECO:0000313" key="1">
    <source>
        <dbReference type="EMBL" id="KAI4807810.1"/>
    </source>
</evidence>
<reference evidence="1" key="1">
    <citation type="submission" date="2022-05" db="EMBL/GenBank/DDBJ databases">
        <title>Chromosome-level genome of Chaenocephalus aceratus.</title>
        <authorList>
            <person name="Park H."/>
        </authorList>
    </citation>
    <scope>NUCLEOTIDE SEQUENCE</scope>
    <source>
        <strain evidence="1">KU_202001</strain>
    </source>
</reference>
<proteinExistence type="predicted"/>
<keyword evidence="2" id="KW-1185">Reference proteome</keyword>
<name>A0ACB9W5E1_CHAAC</name>
<evidence type="ECO:0000313" key="2">
    <source>
        <dbReference type="Proteomes" id="UP001057452"/>
    </source>
</evidence>
<organism evidence="1 2">
    <name type="scientific">Chaenocephalus aceratus</name>
    <name type="common">Blackfin icefish</name>
    <name type="synonym">Chaenichthys aceratus</name>
    <dbReference type="NCBI Taxonomy" id="36190"/>
    <lineage>
        <taxon>Eukaryota</taxon>
        <taxon>Metazoa</taxon>
        <taxon>Chordata</taxon>
        <taxon>Craniata</taxon>
        <taxon>Vertebrata</taxon>
        <taxon>Euteleostomi</taxon>
        <taxon>Actinopterygii</taxon>
        <taxon>Neopterygii</taxon>
        <taxon>Teleostei</taxon>
        <taxon>Neoteleostei</taxon>
        <taxon>Acanthomorphata</taxon>
        <taxon>Eupercaria</taxon>
        <taxon>Perciformes</taxon>
        <taxon>Notothenioidei</taxon>
        <taxon>Channichthyidae</taxon>
        <taxon>Chaenocephalus</taxon>
    </lineage>
</organism>
<dbReference type="EMBL" id="CM043803">
    <property type="protein sequence ID" value="KAI4807810.1"/>
    <property type="molecule type" value="Genomic_DNA"/>
</dbReference>
<sequence>MWVNSIAHQQRLLLVWARRLYKPESISRVDSYHVSASVLCSEDSNSKPVLKRRRRVSINSSGVQHQPGESDRWHTQERTVIKEPNQRSWVDSRMSSELRRLSMEDFPEEKKERLDGEKREKERVVGEKKKERFGGERKERFGGERKERFGGERKERFGGERKERFVGERKEWPVGERNKSSMDSKAEKYEVVFGIAPCVLALTQGRRKPRKLFVKDGEASHRASVLNVCEEAHRRGVQIQRVSKNDLDKMSSGRVHQGVCLQASPLGYLTEDRDSKPNAGDTPLWLVLEKIQDPMNLGAILRSAYFLGVDRVVSSLRDSCPLSPVVSKASSGAMEVIGVYGYENLEDMLKMKMAQGWQVVGTVGAEGEESQVPITLCSDFKVTKPTVLLMGGEGEGLSQQLLSLCQTLLTIPAGRELFPGIESLNVSVASGILLYSLLSSRRPAR</sequence>
<dbReference type="Proteomes" id="UP001057452">
    <property type="component" value="Chromosome 19"/>
</dbReference>
<protein>
    <submittedName>
        <fullName evidence="1">Uncharacterized protein</fullName>
    </submittedName>
</protein>